<dbReference type="InterPro" id="IPR044974">
    <property type="entry name" value="Disease_R_plants"/>
</dbReference>
<dbReference type="Gene3D" id="3.40.50.300">
    <property type="entry name" value="P-loop containing nucleotide triphosphate hydrolases"/>
    <property type="match status" value="1"/>
</dbReference>
<dbReference type="eggNOG" id="KOG4658">
    <property type="taxonomic scope" value="Eukaryota"/>
</dbReference>
<dbReference type="InterPro" id="IPR027417">
    <property type="entry name" value="P-loop_NTPase"/>
</dbReference>
<comment type="similarity">
    <text evidence="1">Belongs to the disease resistance NB-LRR family.</text>
</comment>
<dbReference type="Pfam" id="PF00931">
    <property type="entry name" value="NB-ARC"/>
    <property type="match status" value="1"/>
</dbReference>
<keyword evidence="11" id="KW-1185">Reference proteome</keyword>
<evidence type="ECO:0000256" key="2">
    <source>
        <dbReference type="ARBA" id="ARBA00022614"/>
    </source>
</evidence>
<dbReference type="GO" id="GO:0098542">
    <property type="term" value="P:defense response to other organism"/>
    <property type="evidence" value="ECO:0007669"/>
    <property type="project" value="TreeGrafter"/>
</dbReference>
<dbReference type="SUPFAM" id="SSF52058">
    <property type="entry name" value="L domain-like"/>
    <property type="match status" value="1"/>
</dbReference>
<dbReference type="InterPro" id="IPR032675">
    <property type="entry name" value="LRR_dom_sf"/>
</dbReference>
<dbReference type="Pfam" id="PF23559">
    <property type="entry name" value="WHD_DRP"/>
    <property type="match status" value="1"/>
</dbReference>
<dbReference type="InterPro" id="IPR002182">
    <property type="entry name" value="NB-ARC"/>
</dbReference>
<dbReference type="InterPro" id="IPR036388">
    <property type="entry name" value="WH-like_DNA-bd_sf"/>
</dbReference>
<dbReference type="Pfam" id="PF25019">
    <property type="entry name" value="LRR_R13L1-DRL21"/>
    <property type="match status" value="1"/>
</dbReference>
<dbReference type="EnsemblPlants" id="OMERI04G00610.1">
    <property type="protein sequence ID" value="OMERI04G00610.1"/>
    <property type="gene ID" value="OMERI04G00610"/>
</dbReference>
<keyword evidence="5" id="KW-0611">Plant defense</keyword>
<evidence type="ECO:0000256" key="5">
    <source>
        <dbReference type="ARBA" id="ARBA00022821"/>
    </source>
</evidence>
<reference evidence="10" key="2">
    <citation type="submission" date="2018-05" db="EMBL/GenBank/DDBJ databases">
        <title>OmerRS3 (Oryza meridionalis Reference Sequence Version 3).</title>
        <authorList>
            <person name="Zhang J."/>
            <person name="Kudrna D."/>
            <person name="Lee S."/>
            <person name="Talag J."/>
            <person name="Welchert J."/>
            <person name="Wing R.A."/>
        </authorList>
    </citation>
    <scope>NUCLEOTIDE SEQUENCE [LARGE SCALE GENOMIC DNA]</scope>
    <source>
        <strain evidence="10">cv. OR44</strain>
    </source>
</reference>
<dbReference type="AlphaFoldDB" id="A0A0E0DA28"/>
<dbReference type="InterPro" id="IPR041118">
    <property type="entry name" value="Rx_N"/>
</dbReference>
<dbReference type="InterPro" id="IPR056789">
    <property type="entry name" value="LRR_R13L1-DRL21"/>
</dbReference>
<organism evidence="10">
    <name type="scientific">Oryza meridionalis</name>
    <dbReference type="NCBI Taxonomy" id="40149"/>
    <lineage>
        <taxon>Eukaryota</taxon>
        <taxon>Viridiplantae</taxon>
        <taxon>Streptophyta</taxon>
        <taxon>Embryophyta</taxon>
        <taxon>Tracheophyta</taxon>
        <taxon>Spermatophyta</taxon>
        <taxon>Magnoliopsida</taxon>
        <taxon>Liliopsida</taxon>
        <taxon>Poales</taxon>
        <taxon>Poaceae</taxon>
        <taxon>BOP clade</taxon>
        <taxon>Oryzoideae</taxon>
        <taxon>Oryzeae</taxon>
        <taxon>Oryzinae</taxon>
        <taxon>Oryza</taxon>
    </lineage>
</organism>
<keyword evidence="3" id="KW-0677">Repeat</keyword>
<dbReference type="Proteomes" id="UP000008021">
    <property type="component" value="Chromosome 4"/>
</dbReference>
<name>A0A0E0DA28_9ORYZ</name>
<evidence type="ECO:0000256" key="3">
    <source>
        <dbReference type="ARBA" id="ARBA00022737"/>
    </source>
</evidence>
<dbReference type="STRING" id="40149.A0A0E0DA28"/>
<sequence length="924" mass="103370">MVAGTVTIAISVIGWFAGPTISKLIEKIEKYRIKRQKWIDGLPEKLDSVANFLEEISSTVRLVREQRINDPSMMNWSLQLKDAIDEVEDMFDQFDYEILKNQAGGGGGSSAEDFTLGSGISSDRLKKLVGKLDEIRQSSRGLVQASLLAATAGCFFDDPSSSRSVTGPLLPHKTFGYKEEYENLKKYLLSHDQDARVVAVVGHGGMGKTTLAQRAWNDKDVGGKFDIAIWACMYNKLKEQDIMTEIWGSARVAATADAEADKAGGSATSGTLSLPLRQGGGGEVSFSSLQLALHKLVKSKKFLLVLDDVCHNEMDTELQTRETWSNVLAPFKSGDGKRPDFFHQLLSNKRESGDSNRGSRILVTTRAMICADTLGAGKIVRLDGIDNDSVISLLEDQCGQITYHKDILKANVEKLKGSPLATKEVALKLTNARYVQAESSRREWEDIFKQTDCHQSVVSAHMSSYHHLPPRLQGCLAFCSLFPDGWEFDPDMLVKMWIAHGFIVGDCLDGKSMEDVARRYIAELISRSFFEHVTDQDGKKIDRYVIHEQIHSMIRSACANFFMMITQGNCAKKVPLTVHHLSVSCVCLAQLRRLRVLKRLRTLLVFGDPNSDDIHDIDKQVFSQLESVRVLDLTGTGIADLPKFIGKLIHLRYLALPEKLLQERIPPAPVTKLFHLQTLIGSNDCRSAFRFVARNGLQHLAAMNSLRGELKITGLEDVESKERAQMAQIAKKKYVTVLELEWGRGDETIKTVKDHDILEGLQPHIGLEGLKIKRYRGTCSPTLLSNSSLEQLTHLYLVNCRNWVVLPSFGFLPRLSHLEIREMLSVRQIDGTGPFDYLETLVLHDMKNLVEWTTSTDSGSRFTVLSKLEICYCPSLEKLACHMPASLKSLKIRDASGLNNTIGADIRKWKKMCTELQVDVDFKY</sequence>
<evidence type="ECO:0000313" key="10">
    <source>
        <dbReference type="EnsemblPlants" id="OMERI04G00610.1"/>
    </source>
</evidence>
<dbReference type="PRINTS" id="PR00364">
    <property type="entry name" value="DISEASERSIST"/>
</dbReference>
<dbReference type="Gene3D" id="1.10.10.10">
    <property type="entry name" value="Winged helix-like DNA-binding domain superfamily/Winged helix DNA-binding domain"/>
    <property type="match status" value="1"/>
</dbReference>
<dbReference type="Gene3D" id="3.80.10.10">
    <property type="entry name" value="Ribonuclease Inhibitor"/>
    <property type="match status" value="1"/>
</dbReference>
<keyword evidence="4" id="KW-0547">Nucleotide-binding</keyword>
<reference evidence="10" key="1">
    <citation type="submission" date="2015-04" db="UniProtKB">
        <authorList>
            <consortium name="EnsemblPlants"/>
        </authorList>
    </citation>
    <scope>IDENTIFICATION</scope>
</reference>
<evidence type="ECO:0000313" key="11">
    <source>
        <dbReference type="Proteomes" id="UP000008021"/>
    </source>
</evidence>
<evidence type="ECO:0000259" key="9">
    <source>
        <dbReference type="Pfam" id="PF25019"/>
    </source>
</evidence>
<dbReference type="Gramene" id="OMERI04G00610.1">
    <property type="protein sequence ID" value="OMERI04G00610.1"/>
    <property type="gene ID" value="OMERI04G00610"/>
</dbReference>
<dbReference type="SUPFAM" id="SSF52540">
    <property type="entry name" value="P-loop containing nucleoside triphosphate hydrolases"/>
    <property type="match status" value="1"/>
</dbReference>
<feature type="domain" description="R13L1/DRL21-like LRR repeat region" evidence="9">
    <location>
        <begin position="697"/>
        <end position="823"/>
    </location>
</feature>
<dbReference type="Pfam" id="PF18052">
    <property type="entry name" value="Rx_N"/>
    <property type="match status" value="1"/>
</dbReference>
<dbReference type="PANTHER" id="PTHR23155:SF1205">
    <property type="entry name" value="DISEASE RESISTANCE PROTEIN RPM1"/>
    <property type="match status" value="1"/>
</dbReference>
<accession>A0A0E0DA28</accession>
<dbReference type="InterPro" id="IPR058922">
    <property type="entry name" value="WHD_DRP"/>
</dbReference>
<protein>
    <recommendedName>
        <fullName evidence="12">NB-ARC domain-containing protein</fullName>
    </recommendedName>
</protein>
<evidence type="ECO:0000259" key="7">
    <source>
        <dbReference type="Pfam" id="PF18052"/>
    </source>
</evidence>
<dbReference type="GO" id="GO:0043531">
    <property type="term" value="F:ADP binding"/>
    <property type="evidence" value="ECO:0007669"/>
    <property type="project" value="InterPro"/>
</dbReference>
<evidence type="ECO:0000256" key="4">
    <source>
        <dbReference type="ARBA" id="ARBA00022741"/>
    </source>
</evidence>
<evidence type="ECO:0000256" key="1">
    <source>
        <dbReference type="ARBA" id="ARBA00008894"/>
    </source>
</evidence>
<dbReference type="HOGENOM" id="CLU_000837_8_8_1"/>
<keyword evidence="2" id="KW-0433">Leucine-rich repeat</keyword>
<evidence type="ECO:0000259" key="8">
    <source>
        <dbReference type="Pfam" id="PF23559"/>
    </source>
</evidence>
<feature type="domain" description="Disease resistance protein winged helix" evidence="8">
    <location>
        <begin position="481"/>
        <end position="554"/>
    </location>
</feature>
<evidence type="ECO:0008006" key="12">
    <source>
        <dbReference type="Google" id="ProtNLM"/>
    </source>
</evidence>
<proteinExistence type="inferred from homology"/>
<dbReference type="Gene3D" id="1.20.5.4130">
    <property type="match status" value="1"/>
</dbReference>
<dbReference type="PANTHER" id="PTHR23155">
    <property type="entry name" value="DISEASE RESISTANCE PROTEIN RP"/>
    <property type="match status" value="1"/>
</dbReference>
<feature type="domain" description="Disease resistance N-terminal" evidence="7">
    <location>
        <begin position="21"/>
        <end position="102"/>
    </location>
</feature>
<evidence type="ECO:0000259" key="6">
    <source>
        <dbReference type="Pfam" id="PF00931"/>
    </source>
</evidence>
<feature type="domain" description="NB-ARC" evidence="6">
    <location>
        <begin position="180"/>
        <end position="331"/>
    </location>
</feature>